<proteinExistence type="predicted"/>
<organism evidence="2 3">
    <name type="scientific">Phanerochaete sordida</name>
    <dbReference type="NCBI Taxonomy" id="48140"/>
    <lineage>
        <taxon>Eukaryota</taxon>
        <taxon>Fungi</taxon>
        <taxon>Dikarya</taxon>
        <taxon>Basidiomycota</taxon>
        <taxon>Agaricomycotina</taxon>
        <taxon>Agaricomycetes</taxon>
        <taxon>Polyporales</taxon>
        <taxon>Phanerochaetaceae</taxon>
        <taxon>Phanerochaete</taxon>
    </lineage>
</organism>
<evidence type="ECO:0000313" key="3">
    <source>
        <dbReference type="Proteomes" id="UP000703269"/>
    </source>
</evidence>
<protein>
    <submittedName>
        <fullName evidence="2">Uncharacterized protein</fullName>
    </submittedName>
</protein>
<comment type="caution">
    <text evidence="2">The sequence shown here is derived from an EMBL/GenBank/DDBJ whole genome shotgun (WGS) entry which is preliminary data.</text>
</comment>
<sequence length="274" mass="31061">MNTWRHVFIGQRSITSLRTLYDTRAGNQKIARNVRGVLAQCPAAFRDVLGPRVDACTRDMAILHAYELYFLELKMHWRTPLVPDAADDGDPSAHEESARELVRLIQQIRDSDACTRADWDYAVPLDDALGTERLLVWCTLLREIATTEVASEQIADAQDVARSLLSNLETRLEKLRRSRAALSYRKLIAQGLRKPENEGRRGWLPLAPTRPRRPDEQLAARPHWATAHHVVANVVWHPCRQPGGHEYRDAVSERADSQLIPSASRYVSVYALCA</sequence>
<evidence type="ECO:0000256" key="1">
    <source>
        <dbReference type="SAM" id="Coils"/>
    </source>
</evidence>
<evidence type="ECO:0000313" key="2">
    <source>
        <dbReference type="EMBL" id="GJE97460.1"/>
    </source>
</evidence>
<accession>A0A9P3GLF2</accession>
<dbReference type="EMBL" id="BPQB01000072">
    <property type="protein sequence ID" value="GJE97460.1"/>
    <property type="molecule type" value="Genomic_DNA"/>
</dbReference>
<name>A0A9P3GLF2_9APHY</name>
<feature type="coiled-coil region" evidence="1">
    <location>
        <begin position="158"/>
        <end position="185"/>
    </location>
</feature>
<dbReference type="Proteomes" id="UP000703269">
    <property type="component" value="Unassembled WGS sequence"/>
</dbReference>
<reference evidence="2 3" key="1">
    <citation type="submission" date="2021-08" db="EMBL/GenBank/DDBJ databases">
        <title>Draft Genome Sequence of Phanerochaete sordida strain YK-624.</title>
        <authorList>
            <person name="Mori T."/>
            <person name="Dohra H."/>
            <person name="Suzuki T."/>
            <person name="Kawagishi H."/>
            <person name="Hirai H."/>
        </authorList>
    </citation>
    <scope>NUCLEOTIDE SEQUENCE [LARGE SCALE GENOMIC DNA]</scope>
    <source>
        <strain evidence="2 3">YK-624</strain>
    </source>
</reference>
<keyword evidence="3" id="KW-1185">Reference proteome</keyword>
<keyword evidence="1" id="KW-0175">Coiled coil</keyword>
<gene>
    <name evidence="2" type="ORF">PsYK624_136800</name>
</gene>
<dbReference type="AlphaFoldDB" id="A0A9P3GLF2"/>